<dbReference type="InterPro" id="IPR054017">
    <property type="entry name" value="GKRP_SIS_2"/>
</dbReference>
<dbReference type="GO" id="GO:0030246">
    <property type="term" value="F:carbohydrate binding"/>
    <property type="evidence" value="ECO:0007669"/>
    <property type="project" value="TreeGrafter"/>
</dbReference>
<dbReference type="GO" id="GO:0005829">
    <property type="term" value="C:cytosol"/>
    <property type="evidence" value="ECO:0007669"/>
    <property type="project" value="TreeGrafter"/>
</dbReference>
<accession>A0A3Q2QWZ2</accession>
<dbReference type="GO" id="GO:0042593">
    <property type="term" value="P:glucose homeostasis"/>
    <property type="evidence" value="ECO:0007669"/>
    <property type="project" value="TreeGrafter"/>
</dbReference>
<dbReference type="GO" id="GO:0070095">
    <property type="term" value="F:fructose-6-phosphate binding"/>
    <property type="evidence" value="ECO:0007669"/>
    <property type="project" value="TreeGrafter"/>
</dbReference>
<reference evidence="3" key="2">
    <citation type="submission" date="2025-09" db="UniProtKB">
        <authorList>
            <consortium name="Ensembl"/>
        </authorList>
    </citation>
    <scope>IDENTIFICATION</scope>
</reference>
<proteinExistence type="predicted"/>
<dbReference type="Proteomes" id="UP000265000">
    <property type="component" value="Unplaced"/>
</dbReference>
<name>A0A3Q2QWZ2_FUNHE</name>
<feature type="domain" description="SIS" evidence="2">
    <location>
        <begin position="75"/>
        <end position="266"/>
    </location>
</feature>
<evidence type="ECO:0000313" key="4">
    <source>
        <dbReference type="Proteomes" id="UP000265000"/>
    </source>
</evidence>
<dbReference type="GO" id="GO:1901135">
    <property type="term" value="P:carbohydrate derivative metabolic process"/>
    <property type="evidence" value="ECO:0007669"/>
    <property type="project" value="InterPro"/>
</dbReference>
<dbReference type="STRING" id="8078.ENSFHEP00000032561"/>
<keyword evidence="1" id="KW-0119">Carbohydrate metabolism</keyword>
<reference evidence="3" key="1">
    <citation type="submission" date="2025-08" db="UniProtKB">
        <authorList>
            <consortium name="Ensembl"/>
        </authorList>
    </citation>
    <scope>IDENTIFICATION</scope>
</reference>
<dbReference type="GeneTree" id="ENSGT00390000005345"/>
<sequence length="488" mass="52993">MPGTWQLFVNYEPDLPVSEMSNPLTRDIDRAPARGIVKMLQACDAQMFQDESGAAYERLLSDRVVKSLMEVAERVQLILKDPQDGLIVLSGCGTSGRLAFLSRFNRKLRQLNRAAVCSYIIAGGDRSLLSSQEAPEDDPMLGALSLKKVSGGKKRVLFIGISCGLSAPFVAGQLDFCLQHPDVYTPVLVGFNPAHQARNEAIPGCTLTFRSVVARMQDLAKMQKAFLINPVLGPEAISGSSRMKGGSATKILLEAVFSAAHAAHFSRTPITYKYLIVCFSLQCGGRVCYLSWGFLGLLGLIDASECKPTFGAGKIMNTPFSVLCLQDPEFGVAHDDFLNGVLPRLTDKDTVLLLYSHDVDGMAELARRVREKTSNMHAVYHQTDGDAAAQQVSVYLSSLSTRVPSDGGHADLQPEHAYTRCWKGREGTAVPQIRSARDNSDVVPLALVCLLTGCSIKEAKSRLEQKPVVREAVEACLLEQQASSLGSL</sequence>
<dbReference type="AlphaFoldDB" id="A0A3Q2QWZ2"/>
<dbReference type="Gene3D" id="3.40.50.12620">
    <property type="match status" value="1"/>
</dbReference>
<protein>
    <submittedName>
        <fullName evidence="3">Glucokinase regulator</fullName>
    </submittedName>
</protein>
<evidence type="ECO:0000256" key="1">
    <source>
        <dbReference type="ARBA" id="ARBA00023277"/>
    </source>
</evidence>
<dbReference type="InterPro" id="IPR046348">
    <property type="entry name" value="SIS_dom_sf"/>
</dbReference>
<dbReference type="GO" id="GO:0004857">
    <property type="term" value="F:enzyme inhibitor activity"/>
    <property type="evidence" value="ECO:0007669"/>
    <property type="project" value="TreeGrafter"/>
</dbReference>
<dbReference type="InterPro" id="IPR040190">
    <property type="entry name" value="MURQ/GCKR"/>
</dbReference>
<evidence type="ECO:0000259" key="2">
    <source>
        <dbReference type="PROSITE" id="PS51464"/>
    </source>
</evidence>
<dbReference type="SUPFAM" id="SSF53697">
    <property type="entry name" value="SIS domain"/>
    <property type="match status" value="1"/>
</dbReference>
<evidence type="ECO:0000313" key="3">
    <source>
        <dbReference type="Ensembl" id="ENSFHEP00000032561.1"/>
    </source>
</evidence>
<dbReference type="Pfam" id="PF20741">
    <property type="entry name" value="GKRP-like_C"/>
    <property type="match status" value="1"/>
</dbReference>
<dbReference type="GO" id="GO:0019899">
    <property type="term" value="F:enzyme binding"/>
    <property type="evidence" value="ECO:0007669"/>
    <property type="project" value="TreeGrafter"/>
</dbReference>
<dbReference type="GO" id="GO:0005654">
    <property type="term" value="C:nucleoplasm"/>
    <property type="evidence" value="ECO:0007669"/>
    <property type="project" value="TreeGrafter"/>
</dbReference>
<dbReference type="InterPro" id="IPR001347">
    <property type="entry name" value="SIS_dom"/>
</dbReference>
<dbReference type="PANTHER" id="PTHR10088">
    <property type="entry name" value="GLUCOKINASE REGULATORY PROTEIN"/>
    <property type="match status" value="1"/>
</dbReference>
<dbReference type="InterPro" id="IPR005486">
    <property type="entry name" value="Glucokinase_regulatory_CS"/>
</dbReference>
<dbReference type="Gene3D" id="1.10.8.1080">
    <property type="match status" value="1"/>
</dbReference>
<dbReference type="PROSITE" id="PS01272">
    <property type="entry name" value="GCKR"/>
    <property type="match status" value="1"/>
</dbReference>
<keyword evidence="4" id="KW-1185">Reference proteome</keyword>
<dbReference type="Ensembl" id="ENSFHET00000026055.1">
    <property type="protein sequence ID" value="ENSFHEP00000032561.1"/>
    <property type="gene ID" value="ENSFHEG00000019126.1"/>
</dbReference>
<dbReference type="Pfam" id="PF22198">
    <property type="entry name" value="GKRP_SIS_2"/>
    <property type="match status" value="1"/>
</dbReference>
<dbReference type="GO" id="GO:0009750">
    <property type="term" value="P:response to fructose"/>
    <property type="evidence" value="ECO:0007669"/>
    <property type="project" value="TreeGrafter"/>
</dbReference>
<dbReference type="PANTHER" id="PTHR10088:SF4">
    <property type="entry name" value="GLUCOKINASE REGULATORY PROTEIN"/>
    <property type="match status" value="1"/>
</dbReference>
<organism evidence="3 4">
    <name type="scientific">Fundulus heteroclitus</name>
    <name type="common">Killifish</name>
    <name type="synonym">Mummichog</name>
    <dbReference type="NCBI Taxonomy" id="8078"/>
    <lineage>
        <taxon>Eukaryota</taxon>
        <taxon>Metazoa</taxon>
        <taxon>Chordata</taxon>
        <taxon>Craniata</taxon>
        <taxon>Vertebrata</taxon>
        <taxon>Euteleostomi</taxon>
        <taxon>Actinopterygii</taxon>
        <taxon>Neopterygii</taxon>
        <taxon>Teleostei</taxon>
        <taxon>Neoteleostei</taxon>
        <taxon>Acanthomorphata</taxon>
        <taxon>Ovalentaria</taxon>
        <taxon>Atherinomorphae</taxon>
        <taxon>Cyprinodontiformes</taxon>
        <taxon>Fundulidae</taxon>
        <taxon>Fundulus</taxon>
    </lineage>
</organism>
<dbReference type="Gene3D" id="3.40.50.10490">
    <property type="entry name" value="Glucose-6-phosphate isomerase like protein, domain 1"/>
    <property type="match status" value="1"/>
</dbReference>
<dbReference type="Pfam" id="PF22645">
    <property type="entry name" value="GKRP_SIS_N"/>
    <property type="match status" value="1"/>
</dbReference>
<dbReference type="PROSITE" id="PS51464">
    <property type="entry name" value="SIS"/>
    <property type="match status" value="1"/>
</dbReference>